<accession>A0A3N4JTS0</accession>
<proteinExistence type="predicted"/>
<evidence type="ECO:0000313" key="1">
    <source>
        <dbReference type="EMBL" id="RPB01754.1"/>
    </source>
</evidence>
<dbReference type="SMART" id="SM01236">
    <property type="entry name" value="Haem_oxygenase_2"/>
    <property type="match status" value="1"/>
</dbReference>
<dbReference type="Pfam" id="PF14518">
    <property type="entry name" value="Haem_oxygenas_2"/>
    <property type="match status" value="1"/>
</dbReference>
<name>A0A3N4JTS0_9PEZI</name>
<evidence type="ECO:0000313" key="2">
    <source>
        <dbReference type="Proteomes" id="UP000276215"/>
    </source>
</evidence>
<sequence length="473" mass="52477">MRVGSTTPVEADELLYHQLQNLERYPEALPVAKKRLLSAAIKKPTSECILSTKSYSSAAVKDFFQAFEAYLSRRRSGGPREILLNLEYAKYWPRTAAPVKYVDGAWLGGVHRLSTTLPRDRVSTRIAWQVLSEELVYQCLMQSINADIGFGDEERFVDQSRNPNTNQRVWKAAVSQLCVPLFPDEFLPEMLGLNMAYENLPLHLLITIQELRELKFDPYYFILHVSVDNSHSGHSAMGIRATTEYTDSLPPCERDTAWRRVQAGVILADGLPMTPTPPTPLDQTVETMIGEKATAARPIHAPCRAKIAWIRGTRDVPVNTERDGGAYIQFIGDGGAHIRDTIPLDLTTPLLPGEFDKTIYPSPKALTDLLSFPLLHPTPLPAPLSPALKSNILHLLSISSTSFEYAPSNITFSSTLRGVTALRILHAIHNFPEQTDLCAGMADVSASNSPARCRGIVEISRHHHTTTILLPPA</sequence>
<dbReference type="OrthoDB" id="10057598at2759"/>
<dbReference type="STRING" id="1336337.A0A3N4JTS0"/>
<gene>
    <name evidence="1" type="ORF">L873DRAFT_1834491</name>
</gene>
<dbReference type="EMBL" id="ML120371">
    <property type="protein sequence ID" value="RPB01754.1"/>
    <property type="molecule type" value="Genomic_DNA"/>
</dbReference>
<dbReference type="Proteomes" id="UP000276215">
    <property type="component" value="Unassembled WGS sequence"/>
</dbReference>
<reference evidence="1 2" key="1">
    <citation type="journal article" date="2018" name="Nat. Ecol. Evol.">
        <title>Pezizomycetes genomes reveal the molecular basis of ectomycorrhizal truffle lifestyle.</title>
        <authorList>
            <person name="Murat C."/>
            <person name="Payen T."/>
            <person name="Noel B."/>
            <person name="Kuo A."/>
            <person name="Morin E."/>
            <person name="Chen J."/>
            <person name="Kohler A."/>
            <person name="Krizsan K."/>
            <person name="Balestrini R."/>
            <person name="Da Silva C."/>
            <person name="Montanini B."/>
            <person name="Hainaut M."/>
            <person name="Levati E."/>
            <person name="Barry K.W."/>
            <person name="Belfiori B."/>
            <person name="Cichocki N."/>
            <person name="Clum A."/>
            <person name="Dockter R.B."/>
            <person name="Fauchery L."/>
            <person name="Guy J."/>
            <person name="Iotti M."/>
            <person name="Le Tacon F."/>
            <person name="Lindquist E.A."/>
            <person name="Lipzen A."/>
            <person name="Malagnac F."/>
            <person name="Mello A."/>
            <person name="Molinier V."/>
            <person name="Miyauchi S."/>
            <person name="Poulain J."/>
            <person name="Riccioni C."/>
            <person name="Rubini A."/>
            <person name="Sitrit Y."/>
            <person name="Splivallo R."/>
            <person name="Traeger S."/>
            <person name="Wang M."/>
            <person name="Zifcakova L."/>
            <person name="Wipf D."/>
            <person name="Zambonelli A."/>
            <person name="Paolocci F."/>
            <person name="Nowrousian M."/>
            <person name="Ottonello S."/>
            <person name="Baldrian P."/>
            <person name="Spatafora J.W."/>
            <person name="Henrissat B."/>
            <person name="Nagy L.G."/>
            <person name="Aury J.M."/>
            <person name="Wincker P."/>
            <person name="Grigoriev I.V."/>
            <person name="Bonfante P."/>
            <person name="Martin F.M."/>
        </authorList>
    </citation>
    <scope>NUCLEOTIDE SEQUENCE [LARGE SCALE GENOMIC DNA]</scope>
    <source>
        <strain evidence="1 2">120613-1</strain>
    </source>
</reference>
<dbReference type="AlphaFoldDB" id="A0A3N4JTS0"/>
<protein>
    <submittedName>
        <fullName evidence="1">Uncharacterized protein</fullName>
    </submittedName>
</protein>
<keyword evidence="2" id="KW-1185">Reference proteome</keyword>
<organism evidence="1 2">
    <name type="scientific">Choiromyces venosus 120613-1</name>
    <dbReference type="NCBI Taxonomy" id="1336337"/>
    <lineage>
        <taxon>Eukaryota</taxon>
        <taxon>Fungi</taxon>
        <taxon>Dikarya</taxon>
        <taxon>Ascomycota</taxon>
        <taxon>Pezizomycotina</taxon>
        <taxon>Pezizomycetes</taxon>
        <taxon>Pezizales</taxon>
        <taxon>Tuberaceae</taxon>
        <taxon>Choiromyces</taxon>
    </lineage>
</organism>